<name>A0A1I2R5F9_9BACT</name>
<sequence>MTSTLTHLIAVFYFLMLSPFFPTPGKITKGSDTISIRESTIDYQLRVGDRLFVFGKKSAGLEKIKVGMRMLDFYQQSKNEESVSDQSLKWSRQSDGSVVLEKWSDAILHSKWTVFTSGQIQFEKMVSADHSFDLGFRFLDERLFAYNWQKANQAISTSTDPIDVSEISSKEALRIEQFDRLNLNFEDLSVKITPMDQPVLAEILPSEDLSQFKAISFKSFSNAKNTTKKLEQPSTGIETADTIPFQSLKLNFEFYL</sequence>
<accession>A0A1I2R5F9</accession>
<gene>
    <name evidence="1" type="ORF">SAMN04487988_10362</name>
</gene>
<dbReference type="Proteomes" id="UP000199642">
    <property type="component" value="Unassembled WGS sequence"/>
</dbReference>
<dbReference type="STRING" id="435880.SAMN04487988_10362"/>
<reference evidence="2" key="1">
    <citation type="submission" date="2016-10" db="EMBL/GenBank/DDBJ databases">
        <authorList>
            <person name="Varghese N."/>
            <person name="Submissions S."/>
        </authorList>
    </citation>
    <scope>NUCLEOTIDE SEQUENCE [LARGE SCALE GENOMIC DNA]</scope>
    <source>
        <strain evidence="2">DSM 19315</strain>
    </source>
</reference>
<proteinExistence type="predicted"/>
<protein>
    <submittedName>
        <fullName evidence="1">Uncharacterized protein</fullName>
    </submittedName>
</protein>
<evidence type="ECO:0000313" key="2">
    <source>
        <dbReference type="Proteomes" id="UP000199642"/>
    </source>
</evidence>
<evidence type="ECO:0000313" key="1">
    <source>
        <dbReference type="EMBL" id="SFG35293.1"/>
    </source>
</evidence>
<dbReference type="OrthoDB" id="857501at2"/>
<organism evidence="1 2">
    <name type="scientific">Algoriphagus hitonicola</name>
    <dbReference type="NCBI Taxonomy" id="435880"/>
    <lineage>
        <taxon>Bacteria</taxon>
        <taxon>Pseudomonadati</taxon>
        <taxon>Bacteroidota</taxon>
        <taxon>Cytophagia</taxon>
        <taxon>Cytophagales</taxon>
        <taxon>Cyclobacteriaceae</taxon>
        <taxon>Algoriphagus</taxon>
    </lineage>
</organism>
<dbReference type="EMBL" id="FOPC01000003">
    <property type="protein sequence ID" value="SFG35293.1"/>
    <property type="molecule type" value="Genomic_DNA"/>
</dbReference>
<dbReference type="RefSeq" id="WP_092789494.1">
    <property type="nucleotide sequence ID" value="NZ_FOPC01000003.1"/>
</dbReference>
<dbReference type="AlphaFoldDB" id="A0A1I2R5F9"/>
<keyword evidence="2" id="KW-1185">Reference proteome</keyword>